<dbReference type="InterPro" id="IPR036291">
    <property type="entry name" value="NAD(P)-bd_dom_sf"/>
</dbReference>
<dbReference type="Gene3D" id="3.40.50.720">
    <property type="entry name" value="NAD(P)-binding Rossmann-like Domain"/>
    <property type="match status" value="1"/>
</dbReference>
<dbReference type="Proteomes" id="UP000295680">
    <property type="component" value="Unassembled WGS sequence"/>
</dbReference>
<sequence length="321" mass="35074">MGALLRDDHDVVIVDSLSRSGSLANLNMLLDDAGSRLTFVCADVRDAAAMTAVVYDHQPDAVAHLAGQVAVTTSVTDPGLDFDINARGTLNVLEAVRTQAPAARVLFTSTNKVYGDLAPLTKARVETRYHLPDYPRGVDEDFPTDAATPYGCSKLAGDLYVRDYARTFGLATTVFRMSCIYGQWQNGTVDQGWVSWLTRRTLAREPITIFGDGMQVRDLLHVDDLVEAMLPVLIDGRAAGEVFNVGGGPDFSISVWREFGPLLAEITGQAEPEVAYEPRRAGDQDVYISDLGRIASALSWRPKISPKDGVARMVEWLRARL</sequence>
<name>A0A4R2IMB9_9PSEU</name>
<evidence type="ECO:0000256" key="1">
    <source>
        <dbReference type="ARBA" id="ARBA00007637"/>
    </source>
</evidence>
<reference evidence="3 4" key="1">
    <citation type="submission" date="2019-03" db="EMBL/GenBank/DDBJ databases">
        <title>Genomic Encyclopedia of Type Strains, Phase IV (KMG-IV): sequencing the most valuable type-strain genomes for metagenomic binning, comparative biology and taxonomic classification.</title>
        <authorList>
            <person name="Goeker M."/>
        </authorList>
    </citation>
    <scope>NUCLEOTIDE SEQUENCE [LARGE SCALE GENOMIC DNA]</scope>
    <source>
        <strain evidence="3 4">DSM 45934</strain>
    </source>
</reference>
<keyword evidence="4" id="KW-1185">Reference proteome</keyword>
<dbReference type="AlphaFoldDB" id="A0A4R2IMB9"/>
<dbReference type="Pfam" id="PF01370">
    <property type="entry name" value="Epimerase"/>
    <property type="match status" value="1"/>
</dbReference>
<feature type="domain" description="NAD-dependent epimerase/dehydratase" evidence="2">
    <location>
        <begin position="3"/>
        <end position="246"/>
    </location>
</feature>
<comment type="caution">
    <text evidence="3">The sequence shown here is derived from an EMBL/GenBank/DDBJ whole genome shotgun (WGS) entry which is preliminary data.</text>
</comment>
<dbReference type="SUPFAM" id="SSF51735">
    <property type="entry name" value="NAD(P)-binding Rossmann-fold domains"/>
    <property type="match status" value="1"/>
</dbReference>
<comment type="similarity">
    <text evidence="1">Belongs to the NAD(P)-dependent epimerase/dehydratase family.</text>
</comment>
<gene>
    <name evidence="3" type="ORF">EV192_12043</name>
</gene>
<dbReference type="EMBL" id="SLWS01000020">
    <property type="protein sequence ID" value="TCO45857.1"/>
    <property type="molecule type" value="Genomic_DNA"/>
</dbReference>
<dbReference type="RefSeq" id="WP_207926945.1">
    <property type="nucleotide sequence ID" value="NZ_SLWS01000020.1"/>
</dbReference>
<proteinExistence type="inferred from homology"/>
<organism evidence="3 4">
    <name type="scientific">Actinocrispum wychmicini</name>
    <dbReference type="NCBI Taxonomy" id="1213861"/>
    <lineage>
        <taxon>Bacteria</taxon>
        <taxon>Bacillati</taxon>
        <taxon>Actinomycetota</taxon>
        <taxon>Actinomycetes</taxon>
        <taxon>Pseudonocardiales</taxon>
        <taxon>Pseudonocardiaceae</taxon>
        <taxon>Actinocrispum</taxon>
    </lineage>
</organism>
<dbReference type="PANTHER" id="PTHR43000">
    <property type="entry name" value="DTDP-D-GLUCOSE 4,6-DEHYDRATASE-RELATED"/>
    <property type="match status" value="1"/>
</dbReference>
<evidence type="ECO:0000259" key="2">
    <source>
        <dbReference type="Pfam" id="PF01370"/>
    </source>
</evidence>
<evidence type="ECO:0000313" key="4">
    <source>
        <dbReference type="Proteomes" id="UP000295680"/>
    </source>
</evidence>
<dbReference type="InterPro" id="IPR001509">
    <property type="entry name" value="Epimerase_deHydtase"/>
</dbReference>
<accession>A0A4R2IMB9</accession>
<evidence type="ECO:0000313" key="3">
    <source>
        <dbReference type="EMBL" id="TCO45857.1"/>
    </source>
</evidence>
<protein>
    <submittedName>
        <fullName evidence="3">CDP-paratose 2-epimerase</fullName>
    </submittedName>
</protein>